<evidence type="ECO:0000256" key="3">
    <source>
        <dbReference type="ARBA" id="ARBA00022692"/>
    </source>
</evidence>
<dbReference type="GO" id="GO:0022857">
    <property type="term" value="F:transmembrane transporter activity"/>
    <property type="evidence" value="ECO:0007669"/>
    <property type="project" value="TreeGrafter"/>
</dbReference>
<evidence type="ECO:0000259" key="7">
    <source>
        <dbReference type="Pfam" id="PF02687"/>
    </source>
</evidence>
<evidence type="ECO:0000256" key="1">
    <source>
        <dbReference type="ARBA" id="ARBA00004651"/>
    </source>
</evidence>
<gene>
    <name evidence="9" type="ORF">CLV94_1762</name>
</gene>
<dbReference type="Pfam" id="PF02687">
    <property type="entry name" value="FtsX"/>
    <property type="match status" value="2"/>
</dbReference>
<dbReference type="EMBL" id="RBLC01000001">
    <property type="protein sequence ID" value="RKS26696.1"/>
    <property type="molecule type" value="Genomic_DNA"/>
</dbReference>
<reference evidence="9 10" key="1">
    <citation type="submission" date="2018-10" db="EMBL/GenBank/DDBJ databases">
        <title>Genomic Encyclopedia of Archaeal and Bacterial Type Strains, Phase II (KMG-II): from individual species to whole genera.</title>
        <authorList>
            <person name="Goeker M."/>
        </authorList>
    </citation>
    <scope>NUCLEOTIDE SEQUENCE [LARGE SCALE GENOMIC DNA]</scope>
    <source>
        <strain evidence="9 10">DSM 29537</strain>
    </source>
</reference>
<feature type="transmembrane region" description="Helical" evidence="6">
    <location>
        <begin position="342"/>
        <end position="365"/>
    </location>
</feature>
<dbReference type="InterPro" id="IPR050250">
    <property type="entry name" value="Macrolide_Exporter_MacB"/>
</dbReference>
<dbReference type="InterPro" id="IPR025857">
    <property type="entry name" value="MacB_PCD"/>
</dbReference>
<dbReference type="Proteomes" id="UP000277579">
    <property type="component" value="Unassembled WGS sequence"/>
</dbReference>
<keyword evidence="4 6" id="KW-1133">Transmembrane helix</keyword>
<feature type="transmembrane region" description="Helical" evidence="6">
    <location>
        <begin position="427"/>
        <end position="450"/>
    </location>
</feature>
<keyword evidence="3 6" id="KW-0812">Transmembrane</keyword>
<feature type="domain" description="MacB-like periplasmic core" evidence="8">
    <location>
        <begin position="467"/>
        <end position="650"/>
    </location>
</feature>
<keyword evidence="5 6" id="KW-0472">Membrane</keyword>
<evidence type="ECO:0000256" key="4">
    <source>
        <dbReference type="ARBA" id="ARBA00022989"/>
    </source>
</evidence>
<feature type="transmembrane region" description="Helical" evidence="6">
    <location>
        <begin position="736"/>
        <end position="755"/>
    </location>
</feature>
<organism evidence="9 10">
    <name type="scientific">Flavobacterium endophyticum</name>
    <dbReference type="NCBI Taxonomy" id="1540163"/>
    <lineage>
        <taxon>Bacteria</taxon>
        <taxon>Pseudomonadati</taxon>
        <taxon>Bacteroidota</taxon>
        <taxon>Flavobacteriia</taxon>
        <taxon>Flavobacteriales</taxon>
        <taxon>Flavobacteriaceae</taxon>
        <taxon>Flavobacterium</taxon>
    </lineage>
</organism>
<evidence type="ECO:0000259" key="8">
    <source>
        <dbReference type="Pfam" id="PF12704"/>
    </source>
</evidence>
<name>A0A495ML67_9FLAO</name>
<feature type="domain" description="ABC3 transporter permease C-terminal" evidence="7">
    <location>
        <begin position="688"/>
        <end position="798"/>
    </location>
</feature>
<dbReference type="InterPro" id="IPR003838">
    <property type="entry name" value="ABC3_permease_C"/>
</dbReference>
<dbReference type="PANTHER" id="PTHR30572">
    <property type="entry name" value="MEMBRANE COMPONENT OF TRANSPORTER-RELATED"/>
    <property type="match status" value="1"/>
</dbReference>
<evidence type="ECO:0000256" key="2">
    <source>
        <dbReference type="ARBA" id="ARBA00022475"/>
    </source>
</evidence>
<comment type="subcellular location">
    <subcellularLocation>
        <location evidence="1">Cell membrane</location>
        <topology evidence="1">Multi-pass membrane protein</topology>
    </subcellularLocation>
</comment>
<dbReference type="RefSeq" id="WP_121375998.1">
    <property type="nucleotide sequence ID" value="NZ_RBLC01000001.1"/>
</dbReference>
<comment type="caution">
    <text evidence="9">The sequence shown here is derived from an EMBL/GenBank/DDBJ whole genome shotgun (WGS) entry which is preliminary data.</text>
</comment>
<dbReference type="AlphaFoldDB" id="A0A495ML67"/>
<feature type="transmembrane region" description="Helical" evidence="6">
    <location>
        <begin position="385"/>
        <end position="406"/>
    </location>
</feature>
<accession>A0A495ML67</accession>
<evidence type="ECO:0000313" key="9">
    <source>
        <dbReference type="EMBL" id="RKS26696.1"/>
    </source>
</evidence>
<feature type="transmembrane region" description="Helical" evidence="6">
    <location>
        <begin position="289"/>
        <end position="311"/>
    </location>
</feature>
<dbReference type="OrthoDB" id="8740261at2"/>
<dbReference type="PANTHER" id="PTHR30572:SF18">
    <property type="entry name" value="ABC-TYPE MACROLIDE FAMILY EXPORT SYSTEM PERMEASE COMPONENT 2"/>
    <property type="match status" value="1"/>
</dbReference>
<feature type="transmembrane region" description="Helical" evidence="6">
    <location>
        <begin position="684"/>
        <end position="708"/>
    </location>
</feature>
<feature type="transmembrane region" description="Helical" evidence="6">
    <location>
        <begin position="21"/>
        <end position="41"/>
    </location>
</feature>
<protein>
    <submittedName>
        <fullName evidence="9">Putative ABC transport system permease protein</fullName>
    </submittedName>
</protein>
<feature type="domain" description="MacB-like periplasmic core" evidence="8">
    <location>
        <begin position="20"/>
        <end position="232"/>
    </location>
</feature>
<feature type="domain" description="ABC3 transporter permease C-terminal" evidence="7">
    <location>
        <begin position="298"/>
        <end position="409"/>
    </location>
</feature>
<keyword evidence="10" id="KW-1185">Reference proteome</keyword>
<proteinExistence type="predicted"/>
<dbReference type="Pfam" id="PF12704">
    <property type="entry name" value="MacB_PCD"/>
    <property type="match status" value="2"/>
</dbReference>
<feature type="transmembrane region" description="Helical" evidence="6">
    <location>
        <begin position="770"/>
        <end position="793"/>
    </location>
</feature>
<keyword evidence="2" id="KW-1003">Cell membrane</keyword>
<sequence>MLTNWLKIFLYQIKKNKFFTILNILGLSIAIAGLIFSILYWNDEQSYNSWNPEKENVFQVVNNQPRSGFLAYNVMPLGARLKQISPEVEEYCHFNPGYNGALIEYKGKTELVKKILRSEGNFFSFFPFQFVKGNIKTALKEKNNVAISEETAQRIFGNEDPMGELIKVGEKNCVVGGVYRITGKSSVEPTAVLREEYEEEIKRNADNWGSHTSFLVVKLKDPSAKEAVEKQIYQIYIDKQAKGNAKAKGISVEAFLKNYGVDIPYLEQLKTARLHSKVSNGYPEGNGNYQFLLIMLGLSILILVLSIVNYVNLATANAIRRAKEVGVRKIIGATKAQIVRQFLFETVIITVFSILFALVIVELLLPYYNEFLSKNMAMHSGQFYLQLFLVFVITVVFAGIFPALYIANFDVLKVLKGNFSRSKKGTWLRNGMLIFQFAIASFFIVGSYIVHQQVNFMMDKDLGFNGSQVLDINLNEIRKEDTYEMIHNELLKIKGVKEVSSGNFSFGSGGYFTTVFDYKGKDVEIENMSMQFGMLDMMQIKIAEGRNLSPAYASDTISSVLINRATAEMMGEKDPIGKEFRFEDEGDNPGIRILKIVGIVEDFNTYGPQRKIPPILIYHMKTISESNFLSRMYIKIAPENMEETIAAIERFWTAKVDTKYPFSYDFVDKNFARTYEGYISQRNLFSLLNLVVILIALFGLFALASYSIQSRMKEIAIRKTLGADTKTLLSTLSRQYVVFCIIGFLIALFPVYYLLNGWLENFAYRIDISLLPFVIGFFLLMLLTLTVVISRAYQATRIHVLKYLKYE</sequence>
<evidence type="ECO:0000313" key="10">
    <source>
        <dbReference type="Proteomes" id="UP000277579"/>
    </source>
</evidence>
<evidence type="ECO:0000256" key="5">
    <source>
        <dbReference type="ARBA" id="ARBA00023136"/>
    </source>
</evidence>
<dbReference type="GO" id="GO:0005886">
    <property type="term" value="C:plasma membrane"/>
    <property type="evidence" value="ECO:0007669"/>
    <property type="project" value="UniProtKB-SubCell"/>
</dbReference>
<evidence type="ECO:0000256" key="6">
    <source>
        <dbReference type="SAM" id="Phobius"/>
    </source>
</evidence>